<gene>
    <name evidence="2" type="ORF">N8I77_003649</name>
</gene>
<feature type="region of interest" description="Disordered" evidence="1">
    <location>
        <begin position="1"/>
        <end position="91"/>
    </location>
</feature>
<keyword evidence="3" id="KW-1185">Reference proteome</keyword>
<sequence>MSGTAPSENPSGGAPGDRGVEQTSLDSHQHGQAQNLIDEAQLRQEPTDRDIGANKETTDPRGVLQGQSGAKAKSEARNNQGFQVGDEGDLQSSCRQTTINCFLTTKVRSLVAKRK</sequence>
<accession>A0AAD9SKV6</accession>
<dbReference type="AlphaFoldDB" id="A0AAD9SKV6"/>
<comment type="caution">
    <text evidence="2">The sequence shown here is derived from an EMBL/GenBank/DDBJ whole genome shotgun (WGS) entry which is preliminary data.</text>
</comment>
<dbReference type="EMBL" id="JAUJFL010000002">
    <property type="protein sequence ID" value="KAK2610199.1"/>
    <property type="molecule type" value="Genomic_DNA"/>
</dbReference>
<organism evidence="2 3">
    <name type="scientific">Phomopsis amygdali</name>
    <name type="common">Fusicoccum amygdali</name>
    <dbReference type="NCBI Taxonomy" id="1214568"/>
    <lineage>
        <taxon>Eukaryota</taxon>
        <taxon>Fungi</taxon>
        <taxon>Dikarya</taxon>
        <taxon>Ascomycota</taxon>
        <taxon>Pezizomycotina</taxon>
        <taxon>Sordariomycetes</taxon>
        <taxon>Sordariomycetidae</taxon>
        <taxon>Diaporthales</taxon>
        <taxon>Diaporthaceae</taxon>
        <taxon>Diaporthe</taxon>
    </lineage>
</organism>
<dbReference type="Proteomes" id="UP001265746">
    <property type="component" value="Unassembled WGS sequence"/>
</dbReference>
<feature type="compositionally biased region" description="Basic and acidic residues" evidence="1">
    <location>
        <begin position="40"/>
        <end position="59"/>
    </location>
</feature>
<name>A0AAD9SKV6_PHOAM</name>
<feature type="compositionally biased region" description="Polar residues" evidence="1">
    <location>
        <begin position="21"/>
        <end position="35"/>
    </location>
</feature>
<evidence type="ECO:0000313" key="2">
    <source>
        <dbReference type="EMBL" id="KAK2610199.1"/>
    </source>
</evidence>
<feature type="compositionally biased region" description="Polar residues" evidence="1">
    <location>
        <begin position="1"/>
        <end position="10"/>
    </location>
</feature>
<evidence type="ECO:0000313" key="3">
    <source>
        <dbReference type="Proteomes" id="UP001265746"/>
    </source>
</evidence>
<proteinExistence type="predicted"/>
<reference evidence="2" key="1">
    <citation type="submission" date="2023-06" db="EMBL/GenBank/DDBJ databases">
        <authorList>
            <person name="Noh H."/>
        </authorList>
    </citation>
    <scope>NUCLEOTIDE SEQUENCE</scope>
    <source>
        <strain evidence="2">DUCC20226</strain>
    </source>
</reference>
<evidence type="ECO:0000256" key="1">
    <source>
        <dbReference type="SAM" id="MobiDB-lite"/>
    </source>
</evidence>
<protein>
    <submittedName>
        <fullName evidence="2">Uncharacterized protein</fullName>
    </submittedName>
</protein>